<evidence type="ECO:0000313" key="11">
    <source>
        <dbReference type="EMBL" id="WOK04378.1"/>
    </source>
</evidence>
<keyword evidence="5" id="KW-0862">Zinc</keyword>
<comment type="cofactor">
    <cofactor evidence="1">
        <name>Zn(2+)</name>
        <dbReference type="ChEBI" id="CHEBI:29105"/>
    </cofactor>
</comment>
<dbReference type="RefSeq" id="WP_317487189.1">
    <property type="nucleotide sequence ID" value="NZ_CP136051.1"/>
</dbReference>
<name>A0ABZ0IH94_9BACT</name>
<sequence length="561" mass="63219">MLKKLLFITVLVTAAQFTQAQKEDPKNPNWAKYHITADAYYLLQEWAKAYPNLTKLYSIGETLKGTQLMVLEITNKSTGAAEDKPAYYYDGNIHAGELTGAEVALHYTWLLLSSYGKDPRITNLIDTRTIYIRPKFNPDGADIALTTPQALRSTPRPYDQDGDGLLDEDPGNDLNSDNLITDMRVKNPTGKWKISTEDPRIMVEREPNDLSGDFYDMYDEGIDDDKDGLYNEDGIGGIDMNRNFPRNWGLESEQKGAGPYPLSEPETRATIEFLSTHRNITGIFHGHTAAGFLYRLPSTTNWDNFNMEDQRLILELSDKYATTTSQKVVPSYSNPRLHRHGTLISWGYWDYGVVGFVPEFWGAFQADANKDGRVSDLERMKWNDAELGGKGFVNWQAYDHPQLGKVEIGGWDYKFTRQNPPTKFLKGEIEKYVEWMLWLAETSPKIAVSQPKVEVLEKGKLVKVSLTVENDGYLPTNITERAIELEIAKPVRAIVELSGAELVSGKMRTDLGNLAGRRDGESADRTKTIEYVFKVTGNSPKATITIDSEKGGKVKREVGLR</sequence>
<dbReference type="PANTHER" id="PTHR11705:SF143">
    <property type="entry name" value="SLL0236 PROTEIN"/>
    <property type="match status" value="1"/>
</dbReference>
<organism evidence="11 12">
    <name type="scientific">Imperialibacter roseus</name>
    <dbReference type="NCBI Taxonomy" id="1324217"/>
    <lineage>
        <taxon>Bacteria</taxon>
        <taxon>Pseudomonadati</taxon>
        <taxon>Bacteroidota</taxon>
        <taxon>Cytophagia</taxon>
        <taxon>Cytophagales</taxon>
        <taxon>Flammeovirgaceae</taxon>
        <taxon>Imperialibacter</taxon>
    </lineage>
</organism>
<accession>A0ABZ0IH94</accession>
<keyword evidence="6" id="KW-0482">Metalloprotease</keyword>
<dbReference type="Gene3D" id="3.40.630.10">
    <property type="entry name" value="Zn peptidases"/>
    <property type="match status" value="1"/>
</dbReference>
<reference evidence="11 12" key="1">
    <citation type="journal article" date="2023" name="Microbiol. Resour. Announc.">
        <title>Complete Genome Sequence of Imperialibacter roseus strain P4T.</title>
        <authorList>
            <person name="Tizabi D.R."/>
            <person name="Bachvaroff T."/>
            <person name="Hill R.T."/>
        </authorList>
    </citation>
    <scope>NUCLEOTIDE SEQUENCE [LARGE SCALE GENOMIC DNA]</scope>
    <source>
        <strain evidence="11 12">P4T</strain>
    </source>
</reference>
<dbReference type="SUPFAM" id="SSF53187">
    <property type="entry name" value="Zn-dependent exopeptidases"/>
    <property type="match status" value="1"/>
</dbReference>
<dbReference type="InterPro" id="IPR000834">
    <property type="entry name" value="Peptidase_M14"/>
</dbReference>
<keyword evidence="12" id="KW-1185">Reference proteome</keyword>
<evidence type="ECO:0000256" key="4">
    <source>
        <dbReference type="ARBA" id="ARBA00022801"/>
    </source>
</evidence>
<dbReference type="SMART" id="SM00631">
    <property type="entry name" value="Zn_pept"/>
    <property type="match status" value="1"/>
</dbReference>
<protein>
    <submittedName>
        <fullName evidence="11">M14 family metallopeptidase</fullName>
    </submittedName>
</protein>
<evidence type="ECO:0000256" key="8">
    <source>
        <dbReference type="SAM" id="MobiDB-lite"/>
    </source>
</evidence>
<evidence type="ECO:0000256" key="1">
    <source>
        <dbReference type="ARBA" id="ARBA00001947"/>
    </source>
</evidence>
<keyword evidence="3" id="KW-0645">Protease</keyword>
<dbReference type="PRINTS" id="PR00765">
    <property type="entry name" value="CRBOXYPTASEA"/>
</dbReference>
<evidence type="ECO:0000256" key="3">
    <source>
        <dbReference type="ARBA" id="ARBA00022670"/>
    </source>
</evidence>
<evidence type="ECO:0000256" key="7">
    <source>
        <dbReference type="PROSITE-ProRule" id="PRU01379"/>
    </source>
</evidence>
<evidence type="ECO:0000256" key="2">
    <source>
        <dbReference type="ARBA" id="ARBA00005988"/>
    </source>
</evidence>
<dbReference type="PROSITE" id="PS52035">
    <property type="entry name" value="PEPTIDASE_M14"/>
    <property type="match status" value="1"/>
</dbReference>
<feature type="domain" description="Peptidase M14" evidence="10">
    <location>
        <begin position="32"/>
        <end position="380"/>
    </location>
</feature>
<proteinExistence type="inferred from homology"/>
<dbReference type="Pfam" id="PF00246">
    <property type="entry name" value="Peptidase_M14"/>
    <property type="match status" value="1"/>
</dbReference>
<dbReference type="EMBL" id="CP136051">
    <property type="protein sequence ID" value="WOK04378.1"/>
    <property type="molecule type" value="Genomic_DNA"/>
</dbReference>
<feature type="signal peptide" evidence="9">
    <location>
        <begin position="1"/>
        <end position="20"/>
    </location>
</feature>
<evidence type="ECO:0000313" key="12">
    <source>
        <dbReference type="Proteomes" id="UP001302349"/>
    </source>
</evidence>
<evidence type="ECO:0000256" key="5">
    <source>
        <dbReference type="ARBA" id="ARBA00022833"/>
    </source>
</evidence>
<dbReference type="Proteomes" id="UP001302349">
    <property type="component" value="Chromosome"/>
</dbReference>
<comment type="similarity">
    <text evidence="2 7">Belongs to the peptidase M14 family.</text>
</comment>
<evidence type="ECO:0000256" key="9">
    <source>
        <dbReference type="SAM" id="SignalP"/>
    </source>
</evidence>
<feature type="compositionally biased region" description="Acidic residues" evidence="8">
    <location>
        <begin position="160"/>
        <end position="171"/>
    </location>
</feature>
<feature type="region of interest" description="Disordered" evidence="8">
    <location>
        <begin position="152"/>
        <end position="179"/>
    </location>
</feature>
<evidence type="ECO:0000256" key="6">
    <source>
        <dbReference type="ARBA" id="ARBA00023049"/>
    </source>
</evidence>
<feature type="active site" description="Proton donor/acceptor" evidence="7">
    <location>
        <position position="359"/>
    </location>
</feature>
<keyword evidence="9" id="KW-0732">Signal</keyword>
<dbReference type="PANTHER" id="PTHR11705">
    <property type="entry name" value="PROTEASE FAMILY M14 CARBOXYPEPTIDASE A,B"/>
    <property type="match status" value="1"/>
</dbReference>
<dbReference type="CDD" id="cd06905">
    <property type="entry name" value="M14-like"/>
    <property type="match status" value="1"/>
</dbReference>
<gene>
    <name evidence="11" type="ORF">RT717_14960</name>
</gene>
<keyword evidence="4" id="KW-0378">Hydrolase</keyword>
<feature type="chain" id="PRO_5046095148" evidence="9">
    <location>
        <begin position="21"/>
        <end position="561"/>
    </location>
</feature>
<evidence type="ECO:0000259" key="10">
    <source>
        <dbReference type="PROSITE" id="PS52035"/>
    </source>
</evidence>